<dbReference type="Pfam" id="PF00400">
    <property type="entry name" value="WD40"/>
    <property type="match status" value="1"/>
</dbReference>
<feature type="coiled-coil region" evidence="8">
    <location>
        <begin position="623"/>
        <end position="769"/>
    </location>
</feature>
<feature type="repeat" description="WD" evidence="6">
    <location>
        <begin position="327"/>
        <end position="357"/>
    </location>
</feature>
<dbReference type="Pfam" id="PF07635">
    <property type="entry name" value="PSCyt1"/>
    <property type="match status" value="1"/>
</dbReference>
<keyword evidence="3 7" id="KW-0479">Metal-binding</keyword>
<evidence type="ECO:0000256" key="8">
    <source>
        <dbReference type="SAM" id="Coils"/>
    </source>
</evidence>
<dbReference type="PANTHER" id="PTHR19848">
    <property type="entry name" value="WD40 REPEAT PROTEIN"/>
    <property type="match status" value="1"/>
</dbReference>
<dbReference type="PROSITE" id="PS50082">
    <property type="entry name" value="WD_REPEATS_2"/>
    <property type="match status" value="3"/>
</dbReference>
<dbReference type="OrthoDB" id="226265at2"/>
<dbReference type="Pfam" id="PF12894">
    <property type="entry name" value="ANAPC4_WD40"/>
    <property type="match status" value="1"/>
</dbReference>
<dbReference type="InterPro" id="IPR011429">
    <property type="entry name" value="Cyt_c_Planctomycete-type"/>
</dbReference>
<sequence>MTPLRAILIGMLSAASVADGKVTFEENVKPIFREHCAGCHNQDDAASDFAADGFDAVVAGGAGGEVVSAGDPDGSRLWRLVTHAEEPAMPPGGDKLPDEQLAVIKAWIEGGLLKNASSKPMTSKKPAIAAVEPGSLGKPTGEPAMPAGLYLEPVVTADTTGPIESLATSPWAPLAAVPWQRQVALYHAESHQLLGIVPYLDGAPHVVRFSRDGSLLLVAGGQEGALGAAAIYDVVSGARIATVGDELDAVLAADISPDNQLVAIGGPKKKVRVYRTGDGSLAYTCEKHTDWITAVAFSADGELLATGDRSAGLRLWQAAAGHERAELRGHSGAVTSLAWRPGLLASTSEDGTLRLWNPEGVQVKTQNAHGGGALSVAFAQDGRLVTAGRDRRVKLWKADGAHEADLATLDDIALAAAFLHGGKRVLASDWSGQVEVLDIEAKKSLTTLAPNPPTLDQRVADAESRLNEWRGKQAAAAPLAEAARAALKAGQAAHAAFESRLADAQRAQSNAQHAADEAAAMVRGRSDAEQKAKASLASAEAQLTKLTAELNTARAAKADNIDALVAAQADADSAMHAAAAALGETQTLRVEADGIAGQAGQRTSEAEKVVAQVESQRAGLPDLAELEANRKTAAKTVKQADRRLEQIGLELKAATAERDRYAAAVDELARHAETTVAGAKQTEGRANELAAKLSEADEAARQAAEKTSDLKEQLERLRDQLKAHRQTQSQTAAVLAELQAEADAQQEQLQAAQRQAQIAEALLSDLKATNAWRAERAASEQTATQ</sequence>
<dbReference type="SUPFAM" id="SSF50998">
    <property type="entry name" value="Quinoprotein alcohol dehydrogenase-like"/>
    <property type="match status" value="1"/>
</dbReference>
<reference evidence="11 12" key="1">
    <citation type="submission" date="2019-02" db="EMBL/GenBank/DDBJ databases">
        <title>Deep-cultivation of Planctomycetes and their phenomic and genomic characterization uncovers novel biology.</title>
        <authorList>
            <person name="Wiegand S."/>
            <person name="Jogler M."/>
            <person name="Boedeker C."/>
            <person name="Pinto D."/>
            <person name="Vollmers J."/>
            <person name="Rivas-Marin E."/>
            <person name="Kohn T."/>
            <person name="Peeters S.H."/>
            <person name="Heuer A."/>
            <person name="Rast P."/>
            <person name="Oberbeckmann S."/>
            <person name="Bunk B."/>
            <person name="Jeske O."/>
            <person name="Meyerdierks A."/>
            <person name="Storesund J.E."/>
            <person name="Kallscheuer N."/>
            <person name="Luecker S."/>
            <person name="Lage O.M."/>
            <person name="Pohl T."/>
            <person name="Merkel B.J."/>
            <person name="Hornburger P."/>
            <person name="Mueller R.-W."/>
            <person name="Bruemmer F."/>
            <person name="Labrenz M."/>
            <person name="Spormann A.M."/>
            <person name="Op Den Camp H."/>
            <person name="Overmann J."/>
            <person name="Amann R."/>
            <person name="Jetten M.S.M."/>
            <person name="Mascher T."/>
            <person name="Medema M.H."/>
            <person name="Devos D.P."/>
            <person name="Kaster A.-K."/>
            <person name="Ovreas L."/>
            <person name="Rohde M."/>
            <person name="Galperin M.Y."/>
            <person name="Jogler C."/>
        </authorList>
    </citation>
    <scope>NUCLEOTIDE SEQUENCE [LARGE SCALE GENOMIC DNA]</scope>
    <source>
        <strain evidence="11 12">Pla108</strain>
    </source>
</reference>
<accession>A0A5C6AG72</accession>
<name>A0A5C6AG72_9BACT</name>
<dbReference type="Gene3D" id="1.10.760.10">
    <property type="entry name" value="Cytochrome c-like domain"/>
    <property type="match status" value="1"/>
</dbReference>
<evidence type="ECO:0000313" key="12">
    <source>
        <dbReference type="Proteomes" id="UP000317421"/>
    </source>
</evidence>
<organism evidence="11 12">
    <name type="scientific">Botrimarina colliarenosi</name>
    <dbReference type="NCBI Taxonomy" id="2528001"/>
    <lineage>
        <taxon>Bacteria</taxon>
        <taxon>Pseudomonadati</taxon>
        <taxon>Planctomycetota</taxon>
        <taxon>Planctomycetia</taxon>
        <taxon>Pirellulales</taxon>
        <taxon>Lacipirellulaceae</taxon>
        <taxon>Botrimarina</taxon>
    </lineage>
</organism>
<dbReference type="PANTHER" id="PTHR19848:SF8">
    <property type="entry name" value="F-BOX AND WD REPEAT DOMAIN CONTAINING 7"/>
    <property type="match status" value="1"/>
</dbReference>
<evidence type="ECO:0000259" key="10">
    <source>
        <dbReference type="PROSITE" id="PS51007"/>
    </source>
</evidence>
<dbReference type="InterPro" id="IPR011047">
    <property type="entry name" value="Quinoprotein_ADH-like_sf"/>
</dbReference>
<keyword evidence="12" id="KW-1185">Reference proteome</keyword>
<evidence type="ECO:0000256" key="2">
    <source>
        <dbReference type="ARBA" id="ARBA00022617"/>
    </source>
</evidence>
<protein>
    <submittedName>
        <fullName evidence="11">Chromosome partition protein Smc</fullName>
    </submittedName>
</protein>
<feature type="repeat" description="WD" evidence="6">
    <location>
        <begin position="285"/>
        <end position="326"/>
    </location>
</feature>
<dbReference type="InterPro" id="IPR001680">
    <property type="entry name" value="WD40_rpt"/>
</dbReference>
<dbReference type="EMBL" id="SJPR01000002">
    <property type="protein sequence ID" value="TWT98185.1"/>
    <property type="molecule type" value="Genomic_DNA"/>
</dbReference>
<evidence type="ECO:0000313" key="11">
    <source>
        <dbReference type="EMBL" id="TWT98185.1"/>
    </source>
</evidence>
<dbReference type="InterPro" id="IPR009056">
    <property type="entry name" value="Cyt_c-like_dom"/>
</dbReference>
<dbReference type="Proteomes" id="UP000317421">
    <property type="component" value="Unassembled WGS sequence"/>
</dbReference>
<evidence type="ECO:0000256" key="9">
    <source>
        <dbReference type="SAM" id="MobiDB-lite"/>
    </source>
</evidence>
<feature type="domain" description="Cytochrome c" evidence="10">
    <location>
        <begin position="15"/>
        <end position="112"/>
    </location>
</feature>
<comment type="caution">
    <text evidence="11">The sequence shown here is derived from an EMBL/GenBank/DDBJ whole genome shotgun (WGS) entry which is preliminary data.</text>
</comment>
<evidence type="ECO:0000256" key="1">
    <source>
        <dbReference type="ARBA" id="ARBA00022574"/>
    </source>
</evidence>
<evidence type="ECO:0000256" key="7">
    <source>
        <dbReference type="PROSITE-ProRule" id="PRU00433"/>
    </source>
</evidence>
<dbReference type="PROSITE" id="PS50294">
    <property type="entry name" value="WD_REPEATS_REGION"/>
    <property type="match status" value="2"/>
</dbReference>
<dbReference type="GO" id="GO:0046872">
    <property type="term" value="F:metal ion binding"/>
    <property type="evidence" value="ECO:0007669"/>
    <property type="project" value="UniProtKB-KW"/>
</dbReference>
<dbReference type="SUPFAM" id="SSF46626">
    <property type="entry name" value="Cytochrome c"/>
    <property type="match status" value="1"/>
</dbReference>
<keyword evidence="8" id="KW-0175">Coiled coil</keyword>
<keyword evidence="2 7" id="KW-0349">Heme</keyword>
<evidence type="ECO:0000256" key="4">
    <source>
        <dbReference type="ARBA" id="ARBA00022737"/>
    </source>
</evidence>
<evidence type="ECO:0000256" key="6">
    <source>
        <dbReference type="PROSITE-ProRule" id="PRU00221"/>
    </source>
</evidence>
<dbReference type="GO" id="GO:0020037">
    <property type="term" value="F:heme binding"/>
    <property type="evidence" value="ECO:0007669"/>
    <property type="project" value="InterPro"/>
</dbReference>
<keyword evidence="4" id="KW-0677">Repeat</keyword>
<dbReference type="RefSeq" id="WP_146445057.1">
    <property type="nucleotide sequence ID" value="NZ_SJPR01000002.1"/>
</dbReference>
<dbReference type="CDD" id="cd00200">
    <property type="entry name" value="WD40"/>
    <property type="match status" value="1"/>
</dbReference>
<keyword evidence="1 6" id="KW-0853">WD repeat</keyword>
<feature type="coiled-coil region" evidence="8">
    <location>
        <begin position="529"/>
        <end position="556"/>
    </location>
</feature>
<dbReference type="InterPro" id="IPR036909">
    <property type="entry name" value="Cyt_c-like_dom_sf"/>
</dbReference>
<evidence type="ECO:0000256" key="5">
    <source>
        <dbReference type="ARBA" id="ARBA00023004"/>
    </source>
</evidence>
<dbReference type="PROSITE" id="PS51007">
    <property type="entry name" value="CYTC"/>
    <property type="match status" value="1"/>
</dbReference>
<dbReference type="InterPro" id="IPR024977">
    <property type="entry name" value="Apc4-like_WD40_dom"/>
</dbReference>
<gene>
    <name evidence="11" type="primary">smc_3</name>
    <name evidence="11" type="ORF">Pla108_23420</name>
</gene>
<feature type="region of interest" description="Disordered" evidence="9">
    <location>
        <begin position="507"/>
        <end position="526"/>
    </location>
</feature>
<keyword evidence="5 7" id="KW-0408">Iron</keyword>
<dbReference type="InterPro" id="IPR015943">
    <property type="entry name" value="WD40/YVTN_repeat-like_dom_sf"/>
</dbReference>
<proteinExistence type="predicted"/>
<dbReference type="Gene3D" id="2.130.10.10">
    <property type="entry name" value="YVTN repeat-like/Quinoprotein amine dehydrogenase"/>
    <property type="match status" value="2"/>
</dbReference>
<dbReference type="SMART" id="SM00320">
    <property type="entry name" value="WD40"/>
    <property type="match status" value="6"/>
</dbReference>
<dbReference type="AlphaFoldDB" id="A0A5C6AG72"/>
<feature type="repeat" description="WD" evidence="6">
    <location>
        <begin position="366"/>
        <end position="397"/>
    </location>
</feature>
<evidence type="ECO:0000256" key="3">
    <source>
        <dbReference type="ARBA" id="ARBA00022723"/>
    </source>
</evidence>
<dbReference type="GO" id="GO:0009055">
    <property type="term" value="F:electron transfer activity"/>
    <property type="evidence" value="ECO:0007669"/>
    <property type="project" value="InterPro"/>
</dbReference>